<dbReference type="CTD" id="36344438"/>
<dbReference type="Proteomes" id="UP000019149">
    <property type="component" value="Unassembled WGS sequence"/>
</dbReference>
<comment type="caution">
    <text evidence="1">The sequence shown here is derived from an EMBL/GenBank/DDBJ whole genome shotgun (WGS) entry which is preliminary data.</text>
</comment>
<protein>
    <submittedName>
        <fullName evidence="1">Uncharacterized protein</fullName>
    </submittedName>
</protein>
<evidence type="ECO:0000313" key="2">
    <source>
        <dbReference type="Proteomes" id="UP000019149"/>
    </source>
</evidence>
<evidence type="ECO:0000313" key="1">
    <source>
        <dbReference type="EMBL" id="EUB56409.1"/>
    </source>
</evidence>
<organism evidence="1 2">
    <name type="scientific">Echinococcus granulosus</name>
    <name type="common">Hydatid tapeworm</name>
    <dbReference type="NCBI Taxonomy" id="6210"/>
    <lineage>
        <taxon>Eukaryota</taxon>
        <taxon>Metazoa</taxon>
        <taxon>Spiralia</taxon>
        <taxon>Lophotrochozoa</taxon>
        <taxon>Platyhelminthes</taxon>
        <taxon>Cestoda</taxon>
        <taxon>Eucestoda</taxon>
        <taxon>Cyclophyllidea</taxon>
        <taxon>Taeniidae</taxon>
        <taxon>Echinococcus</taxon>
        <taxon>Echinococcus granulosus group</taxon>
    </lineage>
</organism>
<dbReference type="EMBL" id="APAU02000117">
    <property type="protein sequence ID" value="EUB56409.1"/>
    <property type="molecule type" value="Genomic_DNA"/>
</dbReference>
<dbReference type="KEGG" id="egl:EGR_08723"/>
<dbReference type="GeneID" id="36344438"/>
<proteinExistence type="predicted"/>
<accession>W6USJ1</accession>
<keyword evidence="2" id="KW-1185">Reference proteome</keyword>
<name>W6USJ1_ECHGR</name>
<gene>
    <name evidence="1" type="ORF">EGR_08723</name>
</gene>
<reference evidence="1 2" key="1">
    <citation type="journal article" date="2013" name="Nat. Genet.">
        <title>The genome of the hydatid tapeworm Echinococcus granulosus.</title>
        <authorList>
            <person name="Zheng H."/>
            <person name="Zhang W."/>
            <person name="Zhang L."/>
            <person name="Zhang Z."/>
            <person name="Li J."/>
            <person name="Lu G."/>
            <person name="Zhu Y."/>
            <person name="Wang Y."/>
            <person name="Huang Y."/>
            <person name="Liu J."/>
            <person name="Kang H."/>
            <person name="Chen J."/>
            <person name="Wang L."/>
            <person name="Chen A."/>
            <person name="Yu S."/>
            <person name="Gao Z."/>
            <person name="Jin L."/>
            <person name="Gu W."/>
            <person name="Wang Z."/>
            <person name="Zhao L."/>
            <person name="Shi B."/>
            <person name="Wen H."/>
            <person name="Lin R."/>
            <person name="Jones M.K."/>
            <person name="Brejova B."/>
            <person name="Vinar T."/>
            <person name="Zhao G."/>
            <person name="McManus D.P."/>
            <person name="Chen Z."/>
            <person name="Zhou Y."/>
            <person name="Wang S."/>
        </authorList>
    </citation>
    <scope>NUCLEOTIDE SEQUENCE [LARGE SCALE GENOMIC DNA]</scope>
</reference>
<sequence>MGDFLGLNVYFPSTPIIRLVECHKFQFSVQNTIALQQRLSDALPYVCSAIISASVKETHYFLIKSLRRFCDDYLSFEGSDQGVSNLFSKMISSTLYISPLCSTPLCSFFQKNCLLIPTLFASPSLKQWKQFASFVRRQLLFKLKICIVDLAEWQLTQRNESHKRSQCMPMSDTLHYAIEKKKENTN</sequence>
<dbReference type="RefSeq" id="XP_024347605.1">
    <property type="nucleotide sequence ID" value="XM_024497972.1"/>
</dbReference>
<dbReference type="AlphaFoldDB" id="W6USJ1"/>